<evidence type="ECO:0000256" key="6">
    <source>
        <dbReference type="ARBA" id="ARBA00023015"/>
    </source>
</evidence>
<keyword evidence="3" id="KW-0678">Repressor</keyword>
<feature type="DNA-binding region" description="OmpR/PhoB-type" evidence="15">
    <location>
        <begin position="126"/>
        <end position="223"/>
    </location>
</feature>
<dbReference type="KEGG" id="vie:OL234_03585"/>
<dbReference type="PANTHER" id="PTHR48111:SF49">
    <property type="entry name" value="HEME RESPONSE REGULATOR HSSR"/>
    <property type="match status" value="1"/>
</dbReference>
<comment type="subcellular location">
    <subcellularLocation>
        <location evidence="1">Cytoplasm</location>
    </subcellularLocation>
</comment>
<dbReference type="GO" id="GO:0032993">
    <property type="term" value="C:protein-DNA complex"/>
    <property type="evidence" value="ECO:0007669"/>
    <property type="project" value="TreeGrafter"/>
</dbReference>
<evidence type="ECO:0000313" key="18">
    <source>
        <dbReference type="EMBL" id="WEG74004.1"/>
    </source>
</evidence>
<evidence type="ECO:0000256" key="12">
    <source>
        <dbReference type="ARBA" id="ARBA00037471"/>
    </source>
</evidence>
<dbReference type="PROSITE" id="PS51755">
    <property type="entry name" value="OMPR_PHOB"/>
    <property type="match status" value="1"/>
</dbReference>
<keyword evidence="8 15" id="KW-0238">DNA-binding</keyword>
<keyword evidence="19" id="KW-1185">Reference proteome</keyword>
<dbReference type="GO" id="GO:0006355">
    <property type="term" value="P:regulation of DNA-templated transcription"/>
    <property type="evidence" value="ECO:0007669"/>
    <property type="project" value="InterPro"/>
</dbReference>
<dbReference type="SMART" id="SM00862">
    <property type="entry name" value="Trans_reg_C"/>
    <property type="match status" value="1"/>
</dbReference>
<evidence type="ECO:0000256" key="2">
    <source>
        <dbReference type="ARBA" id="ARBA00022490"/>
    </source>
</evidence>
<keyword evidence="4 14" id="KW-0597">Phosphoprotein</keyword>
<dbReference type="InterPro" id="IPR039420">
    <property type="entry name" value="WalR-like"/>
</dbReference>
<dbReference type="PANTHER" id="PTHR48111">
    <property type="entry name" value="REGULATOR OF RPOS"/>
    <property type="match status" value="1"/>
</dbReference>
<dbReference type="AlphaFoldDB" id="A0AAF0CW05"/>
<gene>
    <name evidence="18" type="ORF">OL234_03585</name>
</gene>
<evidence type="ECO:0000256" key="11">
    <source>
        <dbReference type="ARBA" id="ARBA00023316"/>
    </source>
</evidence>
<dbReference type="FunFam" id="3.40.50.2300:FF:000001">
    <property type="entry name" value="DNA-binding response regulator PhoB"/>
    <property type="match status" value="1"/>
</dbReference>
<evidence type="ECO:0000256" key="7">
    <source>
        <dbReference type="ARBA" id="ARBA00023026"/>
    </source>
</evidence>
<dbReference type="InterPro" id="IPR001867">
    <property type="entry name" value="OmpR/PhoB-type_DNA-bd"/>
</dbReference>
<keyword evidence="10" id="KW-0804">Transcription</keyword>
<organism evidence="18 19">
    <name type="scientific">Vagococcus intermedius</name>
    <dbReference type="NCBI Taxonomy" id="2991418"/>
    <lineage>
        <taxon>Bacteria</taxon>
        <taxon>Bacillati</taxon>
        <taxon>Bacillota</taxon>
        <taxon>Bacilli</taxon>
        <taxon>Lactobacillales</taxon>
        <taxon>Enterococcaceae</taxon>
        <taxon>Vagococcus</taxon>
    </lineage>
</organism>
<sequence>MLNILVMDDDRKINEFLTIALEQAGFHVLSALDGEEGLSLLEQETIDLIVLDIMMPKIDGWEVASYVQDLNLEVPILMLSAKGQLVDKLKGFELGIADYLQKPFLIEELVARIRAILTRYRKMTQTNSVVVGKTVIDFQAGSLSINGGQGVNLPKKELDLLHYLYLNKGHLVSRDSIFNQVWGLAFVGDSRTIDVHIKRLRDKLLASELKIVSVRGLGYKLEVPLHV</sequence>
<evidence type="ECO:0000256" key="15">
    <source>
        <dbReference type="PROSITE-ProRule" id="PRU01091"/>
    </source>
</evidence>
<comment type="function">
    <text evidence="12">Member of the two-component regulatory system HssS/HssR involved in intracellular heme homeostasis and tempering of staphylococcal virulence. Phosphorylated HssR binds to a direct repeat sequence within hrtAB promoter and activates the expression of hrtAB, an efflux pump, in response to extracellular heme, hemin, hemoglobin or blood.</text>
</comment>
<evidence type="ECO:0000256" key="3">
    <source>
        <dbReference type="ARBA" id="ARBA00022491"/>
    </source>
</evidence>
<dbReference type="SUPFAM" id="SSF52172">
    <property type="entry name" value="CheY-like"/>
    <property type="match status" value="1"/>
</dbReference>
<dbReference type="InterPro" id="IPR011006">
    <property type="entry name" value="CheY-like_superfamily"/>
</dbReference>
<evidence type="ECO:0000313" key="19">
    <source>
        <dbReference type="Proteomes" id="UP001179647"/>
    </source>
</evidence>
<dbReference type="Gene3D" id="1.10.10.10">
    <property type="entry name" value="Winged helix-like DNA-binding domain superfamily/Winged helix DNA-binding domain"/>
    <property type="match status" value="1"/>
</dbReference>
<dbReference type="SMART" id="SM00448">
    <property type="entry name" value="REC"/>
    <property type="match status" value="1"/>
</dbReference>
<keyword evidence="7" id="KW-0843">Virulence</keyword>
<evidence type="ECO:0000259" key="16">
    <source>
        <dbReference type="PROSITE" id="PS50110"/>
    </source>
</evidence>
<dbReference type="CDD" id="cd00383">
    <property type="entry name" value="trans_reg_C"/>
    <property type="match status" value="1"/>
</dbReference>
<dbReference type="Pfam" id="PF00486">
    <property type="entry name" value="Trans_reg_C"/>
    <property type="match status" value="1"/>
</dbReference>
<keyword evidence="9" id="KW-0010">Activator</keyword>
<evidence type="ECO:0000256" key="10">
    <source>
        <dbReference type="ARBA" id="ARBA00023163"/>
    </source>
</evidence>
<dbReference type="Gene3D" id="6.10.250.690">
    <property type="match status" value="1"/>
</dbReference>
<dbReference type="Gene3D" id="3.40.50.2300">
    <property type="match status" value="1"/>
</dbReference>
<dbReference type="SUPFAM" id="SSF46894">
    <property type="entry name" value="C-terminal effector domain of the bipartite response regulators"/>
    <property type="match status" value="1"/>
</dbReference>
<name>A0AAF0CW05_9ENTE</name>
<dbReference type="RefSeq" id="WP_275469803.1">
    <property type="nucleotide sequence ID" value="NZ_CP110232.1"/>
</dbReference>
<evidence type="ECO:0000256" key="13">
    <source>
        <dbReference type="ARBA" id="ARBA00039976"/>
    </source>
</evidence>
<dbReference type="GO" id="GO:0071555">
    <property type="term" value="P:cell wall organization"/>
    <property type="evidence" value="ECO:0007669"/>
    <property type="project" value="UniProtKB-KW"/>
</dbReference>
<dbReference type="Proteomes" id="UP001179647">
    <property type="component" value="Chromosome"/>
</dbReference>
<evidence type="ECO:0000256" key="1">
    <source>
        <dbReference type="ARBA" id="ARBA00004496"/>
    </source>
</evidence>
<dbReference type="EMBL" id="CP110232">
    <property type="protein sequence ID" value="WEG74004.1"/>
    <property type="molecule type" value="Genomic_DNA"/>
</dbReference>
<accession>A0AAF0CW05</accession>
<dbReference type="InterPro" id="IPR016032">
    <property type="entry name" value="Sig_transdc_resp-reg_C-effctor"/>
</dbReference>
<evidence type="ECO:0000259" key="17">
    <source>
        <dbReference type="PROSITE" id="PS51755"/>
    </source>
</evidence>
<feature type="modified residue" description="4-aspartylphosphate" evidence="14">
    <location>
        <position position="52"/>
    </location>
</feature>
<keyword evidence="2" id="KW-0963">Cytoplasm</keyword>
<keyword evidence="11" id="KW-0961">Cell wall biogenesis/degradation</keyword>
<feature type="domain" description="Response regulatory" evidence="16">
    <location>
        <begin position="3"/>
        <end position="117"/>
    </location>
</feature>
<evidence type="ECO:0000256" key="8">
    <source>
        <dbReference type="ARBA" id="ARBA00023125"/>
    </source>
</evidence>
<dbReference type="CDD" id="cd17574">
    <property type="entry name" value="REC_OmpR"/>
    <property type="match status" value="1"/>
</dbReference>
<keyword evidence="5" id="KW-0902">Two-component regulatory system</keyword>
<dbReference type="GO" id="GO:0005829">
    <property type="term" value="C:cytosol"/>
    <property type="evidence" value="ECO:0007669"/>
    <property type="project" value="TreeGrafter"/>
</dbReference>
<evidence type="ECO:0000256" key="9">
    <source>
        <dbReference type="ARBA" id="ARBA00023159"/>
    </source>
</evidence>
<feature type="domain" description="OmpR/PhoB-type" evidence="17">
    <location>
        <begin position="126"/>
        <end position="223"/>
    </location>
</feature>
<keyword evidence="6" id="KW-0805">Transcription regulation</keyword>
<dbReference type="GO" id="GO:0000156">
    <property type="term" value="F:phosphorelay response regulator activity"/>
    <property type="evidence" value="ECO:0007669"/>
    <property type="project" value="TreeGrafter"/>
</dbReference>
<dbReference type="GO" id="GO:0000976">
    <property type="term" value="F:transcription cis-regulatory region binding"/>
    <property type="evidence" value="ECO:0007669"/>
    <property type="project" value="TreeGrafter"/>
</dbReference>
<proteinExistence type="predicted"/>
<reference evidence="18" key="1">
    <citation type="submission" date="2022-10" db="EMBL/GenBank/DDBJ databases">
        <title>Vagococcus sp. isolated from poultry meat.</title>
        <authorList>
            <person name="Johansson P."/>
            <person name="Bjorkroth J."/>
        </authorList>
    </citation>
    <scope>NUCLEOTIDE SEQUENCE</scope>
    <source>
        <strain evidence="18">STAA11</strain>
    </source>
</reference>
<evidence type="ECO:0000256" key="5">
    <source>
        <dbReference type="ARBA" id="ARBA00023012"/>
    </source>
</evidence>
<dbReference type="InterPro" id="IPR001789">
    <property type="entry name" value="Sig_transdc_resp-reg_receiver"/>
</dbReference>
<dbReference type="PROSITE" id="PS50110">
    <property type="entry name" value="RESPONSE_REGULATORY"/>
    <property type="match status" value="1"/>
</dbReference>
<evidence type="ECO:0000256" key="4">
    <source>
        <dbReference type="ARBA" id="ARBA00022553"/>
    </source>
</evidence>
<dbReference type="InterPro" id="IPR036388">
    <property type="entry name" value="WH-like_DNA-bd_sf"/>
</dbReference>
<dbReference type="Pfam" id="PF00072">
    <property type="entry name" value="Response_reg"/>
    <property type="match status" value="1"/>
</dbReference>
<evidence type="ECO:0000256" key="14">
    <source>
        <dbReference type="PROSITE-ProRule" id="PRU00169"/>
    </source>
</evidence>
<protein>
    <recommendedName>
        <fullName evidence="13">Heme response regulator HssR</fullName>
    </recommendedName>
</protein>